<feature type="compositionally biased region" description="Basic residues" evidence="1">
    <location>
        <begin position="191"/>
        <end position="200"/>
    </location>
</feature>
<feature type="region of interest" description="Disordered" evidence="1">
    <location>
        <begin position="665"/>
        <end position="696"/>
    </location>
</feature>
<evidence type="ECO:0000256" key="1">
    <source>
        <dbReference type="SAM" id="MobiDB-lite"/>
    </source>
</evidence>
<feature type="region of interest" description="Disordered" evidence="1">
    <location>
        <begin position="1"/>
        <end position="32"/>
    </location>
</feature>
<feature type="compositionally biased region" description="Basic and acidic residues" evidence="1">
    <location>
        <begin position="293"/>
        <end position="315"/>
    </location>
</feature>
<gene>
    <name evidence="2" type="ORF">OC842_005067</name>
</gene>
<feature type="region of interest" description="Disordered" evidence="1">
    <location>
        <begin position="528"/>
        <end position="568"/>
    </location>
</feature>
<dbReference type="EMBL" id="JAPDMQ010000337">
    <property type="protein sequence ID" value="KAK0526820.1"/>
    <property type="molecule type" value="Genomic_DNA"/>
</dbReference>
<sequence>MSPYSTDNRSLGLHARRPVTRGPSGRRASKGSKRGILLALQEHLVHVQPSVLFHREGKDIRTGATFIADLSLLHKSLSESVKQVTSHAHGHIPAEPLAAIAVTLGEQLETANAVRALHERTAQYKAKRDKLIDFCNASIIELGGHKDEMINIYRSITATIEASRQKVNPLGLPLNYMGQAGPESPPIRRQAALRRGHAHRHQEDDSEDENEKEELCAQVVTRTYDSRDEINRPFDNETSVPTSDINNDTGAANAADFTPKHDDAVRFSWADDRLLSPTSIVIHDESAEDEDQDGGRTHDKLADGVPVEDSKKADDPASISMPTFISKDSAAAIDAEDGTELDPSLLRRVSRTSAADSERTAFNENNDKKASTTDSTKDNTTAAIFEPAAAPNVQELIVESTTTSLTAAALAQHDSLEANSALEPTAMATRQCSIPISATWVGFAIGQTTNEQALPAQDGPAIRASRTEVFSTTAVPEQATTQPFAQHRRIFPSSSSIASAGQDTAAADGSAAAPVRHSTVQALMNVFRPKKKFRTGPEASRGAQLEDAQESSQDRSKKHTSTRPRMAKLRNKLRSAGGMGAGSIEVAGVSSSASQDVFGPVACISLTESKQPLSSAAALAAAVSMSTPVKPLGLNFRLANANTKAASGLKPHLELLPCIYVTPTGPRMPQADTWAEGNSEEEEEEEEEEEDPYETW</sequence>
<evidence type="ECO:0000313" key="3">
    <source>
        <dbReference type="Proteomes" id="UP001176521"/>
    </source>
</evidence>
<dbReference type="Proteomes" id="UP001176521">
    <property type="component" value="Unassembled WGS sequence"/>
</dbReference>
<feature type="region of interest" description="Disordered" evidence="1">
    <location>
        <begin position="191"/>
        <end position="213"/>
    </location>
</feature>
<feature type="compositionally biased region" description="Polar residues" evidence="1">
    <location>
        <begin position="236"/>
        <end position="250"/>
    </location>
</feature>
<feature type="region of interest" description="Disordered" evidence="1">
    <location>
        <begin position="226"/>
        <end position="257"/>
    </location>
</feature>
<reference evidence="2" key="1">
    <citation type="journal article" date="2023" name="PhytoFront">
        <title>Draft Genome Resources of Seven Strains of Tilletia horrida, Causal Agent of Kernel Smut of Rice.</title>
        <authorList>
            <person name="Khanal S."/>
            <person name="Antony Babu S."/>
            <person name="Zhou X.G."/>
        </authorList>
    </citation>
    <scope>NUCLEOTIDE SEQUENCE</scope>
    <source>
        <strain evidence="2">TX3</strain>
    </source>
</reference>
<feature type="compositionally biased region" description="Acidic residues" evidence="1">
    <location>
        <begin position="678"/>
        <end position="696"/>
    </location>
</feature>
<feature type="compositionally biased region" description="Basic and acidic residues" evidence="1">
    <location>
        <begin position="356"/>
        <end position="377"/>
    </location>
</feature>
<proteinExistence type="predicted"/>
<organism evidence="2 3">
    <name type="scientific">Tilletia horrida</name>
    <dbReference type="NCBI Taxonomy" id="155126"/>
    <lineage>
        <taxon>Eukaryota</taxon>
        <taxon>Fungi</taxon>
        <taxon>Dikarya</taxon>
        <taxon>Basidiomycota</taxon>
        <taxon>Ustilaginomycotina</taxon>
        <taxon>Exobasidiomycetes</taxon>
        <taxon>Tilletiales</taxon>
        <taxon>Tilletiaceae</taxon>
        <taxon>Tilletia</taxon>
    </lineage>
</organism>
<keyword evidence="3" id="KW-1185">Reference proteome</keyword>
<accession>A0AAN6GAU8</accession>
<protein>
    <submittedName>
        <fullName evidence="2">Uncharacterized protein</fullName>
    </submittedName>
</protein>
<feature type="region of interest" description="Disordered" evidence="1">
    <location>
        <begin position="335"/>
        <end position="378"/>
    </location>
</feature>
<feature type="compositionally biased region" description="Basic residues" evidence="1">
    <location>
        <begin position="556"/>
        <end position="568"/>
    </location>
</feature>
<evidence type="ECO:0000313" key="2">
    <source>
        <dbReference type="EMBL" id="KAK0526820.1"/>
    </source>
</evidence>
<name>A0AAN6GAU8_9BASI</name>
<dbReference type="AlphaFoldDB" id="A0AAN6GAU8"/>
<feature type="compositionally biased region" description="Basic and acidic residues" evidence="1">
    <location>
        <begin position="226"/>
        <end position="235"/>
    </location>
</feature>
<feature type="region of interest" description="Disordered" evidence="1">
    <location>
        <begin position="283"/>
        <end position="323"/>
    </location>
</feature>
<comment type="caution">
    <text evidence="2">The sequence shown here is derived from an EMBL/GenBank/DDBJ whole genome shotgun (WGS) entry which is preliminary data.</text>
</comment>